<dbReference type="AlphaFoldDB" id="A0AAV7VRL1"/>
<name>A0AAV7VRL1_PLEWA</name>
<feature type="compositionally biased region" description="Basic residues" evidence="1">
    <location>
        <begin position="18"/>
        <end position="30"/>
    </location>
</feature>
<evidence type="ECO:0000313" key="2">
    <source>
        <dbReference type="EMBL" id="KAJ1203292.1"/>
    </source>
</evidence>
<keyword evidence="3" id="KW-1185">Reference proteome</keyword>
<gene>
    <name evidence="2" type="ORF">NDU88_007080</name>
</gene>
<organism evidence="2 3">
    <name type="scientific">Pleurodeles waltl</name>
    <name type="common">Iberian ribbed newt</name>
    <dbReference type="NCBI Taxonomy" id="8319"/>
    <lineage>
        <taxon>Eukaryota</taxon>
        <taxon>Metazoa</taxon>
        <taxon>Chordata</taxon>
        <taxon>Craniata</taxon>
        <taxon>Vertebrata</taxon>
        <taxon>Euteleostomi</taxon>
        <taxon>Amphibia</taxon>
        <taxon>Batrachia</taxon>
        <taxon>Caudata</taxon>
        <taxon>Salamandroidea</taxon>
        <taxon>Salamandridae</taxon>
        <taxon>Pleurodelinae</taxon>
        <taxon>Pleurodeles</taxon>
    </lineage>
</organism>
<evidence type="ECO:0000256" key="1">
    <source>
        <dbReference type="SAM" id="MobiDB-lite"/>
    </source>
</evidence>
<dbReference type="Proteomes" id="UP001066276">
    <property type="component" value="Chromosome 2_1"/>
</dbReference>
<sequence>MALTTCQPSSGVLPEAFKHKRDSKRRRKRSGIPEHVKERPLVDPAAIKINTALGQANAYRASRCYATIHKSVRAARKSITIAQIKYQ</sequence>
<dbReference type="EMBL" id="JANPWB010000003">
    <property type="protein sequence ID" value="KAJ1203292.1"/>
    <property type="molecule type" value="Genomic_DNA"/>
</dbReference>
<protein>
    <submittedName>
        <fullName evidence="2">Uncharacterized protein</fullName>
    </submittedName>
</protein>
<accession>A0AAV7VRL1</accession>
<evidence type="ECO:0000313" key="3">
    <source>
        <dbReference type="Proteomes" id="UP001066276"/>
    </source>
</evidence>
<feature type="region of interest" description="Disordered" evidence="1">
    <location>
        <begin position="1"/>
        <end position="37"/>
    </location>
</feature>
<proteinExistence type="predicted"/>
<feature type="compositionally biased region" description="Polar residues" evidence="1">
    <location>
        <begin position="1"/>
        <end position="10"/>
    </location>
</feature>
<reference evidence="2" key="1">
    <citation type="journal article" date="2022" name="bioRxiv">
        <title>Sequencing and chromosome-scale assembly of the giantPleurodeles waltlgenome.</title>
        <authorList>
            <person name="Brown T."/>
            <person name="Elewa A."/>
            <person name="Iarovenko S."/>
            <person name="Subramanian E."/>
            <person name="Araus A.J."/>
            <person name="Petzold A."/>
            <person name="Susuki M."/>
            <person name="Suzuki K.-i.T."/>
            <person name="Hayashi T."/>
            <person name="Toyoda A."/>
            <person name="Oliveira C."/>
            <person name="Osipova E."/>
            <person name="Leigh N.D."/>
            <person name="Simon A."/>
            <person name="Yun M.H."/>
        </authorList>
    </citation>
    <scope>NUCLEOTIDE SEQUENCE</scope>
    <source>
        <strain evidence="2">20211129_DDA</strain>
        <tissue evidence="2">Liver</tissue>
    </source>
</reference>
<comment type="caution">
    <text evidence="2">The sequence shown here is derived from an EMBL/GenBank/DDBJ whole genome shotgun (WGS) entry which is preliminary data.</text>
</comment>